<dbReference type="EMBL" id="OW240916">
    <property type="protein sequence ID" value="CAH2296784.1"/>
    <property type="molecule type" value="Genomic_DNA"/>
</dbReference>
<organism evidence="1 2">
    <name type="scientific">Pelobates cultripes</name>
    <name type="common">Western spadefoot toad</name>
    <dbReference type="NCBI Taxonomy" id="61616"/>
    <lineage>
        <taxon>Eukaryota</taxon>
        <taxon>Metazoa</taxon>
        <taxon>Chordata</taxon>
        <taxon>Craniata</taxon>
        <taxon>Vertebrata</taxon>
        <taxon>Euteleostomi</taxon>
        <taxon>Amphibia</taxon>
        <taxon>Batrachia</taxon>
        <taxon>Anura</taxon>
        <taxon>Pelobatoidea</taxon>
        <taxon>Pelobatidae</taxon>
        <taxon>Pelobates</taxon>
    </lineage>
</organism>
<evidence type="ECO:0000313" key="2">
    <source>
        <dbReference type="Proteomes" id="UP001295444"/>
    </source>
</evidence>
<reference evidence="1" key="1">
    <citation type="submission" date="2022-03" db="EMBL/GenBank/DDBJ databases">
        <authorList>
            <person name="Alioto T."/>
            <person name="Alioto T."/>
            <person name="Gomez Garrido J."/>
        </authorList>
    </citation>
    <scope>NUCLEOTIDE SEQUENCE</scope>
</reference>
<dbReference type="Proteomes" id="UP001295444">
    <property type="component" value="Chromosome 05"/>
</dbReference>
<evidence type="ECO:0000313" key="1">
    <source>
        <dbReference type="EMBL" id="CAH2296784.1"/>
    </source>
</evidence>
<keyword evidence="2" id="KW-1185">Reference proteome</keyword>
<sequence length="101" mass="10925">MLDSPQQSQELQAMINAAVTATMEKVMSKMLSHVPPEIFTQTMGLTPHNAEGDMGSEASSKDLHYLTILTRTGLTVPHTWAKGKTSINTRTMPTGVILGGR</sequence>
<dbReference type="AlphaFoldDB" id="A0AAD1WBB8"/>
<accession>A0AAD1WBB8</accession>
<protein>
    <submittedName>
        <fullName evidence="1">Uncharacterized protein</fullName>
    </submittedName>
</protein>
<name>A0AAD1WBB8_PELCU</name>
<proteinExistence type="predicted"/>
<gene>
    <name evidence="1" type="ORF">PECUL_23A032874</name>
</gene>